<dbReference type="Proteomes" id="UP000244880">
    <property type="component" value="Unassembled WGS sequence"/>
</dbReference>
<evidence type="ECO:0000259" key="4">
    <source>
        <dbReference type="Pfam" id="PF04536"/>
    </source>
</evidence>
<feature type="domain" description="TPM" evidence="4">
    <location>
        <begin position="31"/>
        <end position="156"/>
    </location>
</feature>
<evidence type="ECO:0000256" key="3">
    <source>
        <dbReference type="SAM" id="SignalP"/>
    </source>
</evidence>
<dbReference type="PANTHER" id="PTHR30373:SF2">
    <property type="entry name" value="UPF0603 PROTEIN YGCG"/>
    <property type="match status" value="1"/>
</dbReference>
<keyword evidence="2" id="KW-1133">Transmembrane helix</keyword>
<protein>
    <recommendedName>
        <fullName evidence="4">TPM domain-containing protein</fullName>
    </recommendedName>
</protein>
<dbReference type="Pfam" id="PF04536">
    <property type="entry name" value="TPM_phosphatase"/>
    <property type="match status" value="1"/>
</dbReference>
<gene>
    <name evidence="5" type="ORF">ASD8599_01966</name>
</gene>
<dbReference type="AlphaFoldDB" id="A0A2R8BDQ9"/>
<dbReference type="InterPro" id="IPR007621">
    <property type="entry name" value="TPM_dom"/>
</dbReference>
<dbReference type="Gene3D" id="3.10.310.50">
    <property type="match status" value="1"/>
</dbReference>
<keyword evidence="3" id="KW-0732">Signal</keyword>
<dbReference type="PANTHER" id="PTHR30373">
    <property type="entry name" value="UPF0603 PROTEIN YGCG"/>
    <property type="match status" value="1"/>
</dbReference>
<dbReference type="RefSeq" id="WP_181364452.1">
    <property type="nucleotide sequence ID" value="NZ_OMOR01000001.1"/>
</dbReference>
<keyword evidence="2" id="KW-0812">Transmembrane</keyword>
<feature type="compositionally biased region" description="Gly residues" evidence="1">
    <location>
        <begin position="262"/>
        <end position="277"/>
    </location>
</feature>
<proteinExistence type="predicted"/>
<evidence type="ECO:0000256" key="1">
    <source>
        <dbReference type="SAM" id="MobiDB-lite"/>
    </source>
</evidence>
<sequence length="277" mass="30082">MIRYIFAVLLCLCPLAGTAQTFYPDYASTTVNDFAGLLTAEQRTQLDRSLSKLRDETGVEMTVVTLTRQATYNPDVTMEAFATGLFNHWGVGDATRNDGIMVLVLYQDRAMRIELGKGYSGAWDGVAKTVIDRSFLPKFRDNYYATGILEGVQDTIDTIAVPHSAGEDAPKGKGAPWWLAVLAVPFIWLFGGNWIKDRAMRLRSCPQCGQTGGLRATRRVLQRATTSASGSGERTKYCTNCDYRMVSAYSISRISKSSSGSSFGGGSSGGGGASGRW</sequence>
<organism evidence="5 6">
    <name type="scientific">Ascidiaceihabitans donghaensis</name>
    <dbReference type="NCBI Taxonomy" id="1510460"/>
    <lineage>
        <taxon>Bacteria</taxon>
        <taxon>Pseudomonadati</taxon>
        <taxon>Pseudomonadota</taxon>
        <taxon>Alphaproteobacteria</taxon>
        <taxon>Rhodobacterales</taxon>
        <taxon>Paracoccaceae</taxon>
        <taxon>Ascidiaceihabitans</taxon>
    </lineage>
</organism>
<dbReference type="EMBL" id="OMOR01000001">
    <property type="protein sequence ID" value="SPH21217.1"/>
    <property type="molecule type" value="Genomic_DNA"/>
</dbReference>
<accession>A0A2R8BDQ9</accession>
<evidence type="ECO:0000313" key="5">
    <source>
        <dbReference type="EMBL" id="SPH21217.1"/>
    </source>
</evidence>
<feature type="signal peptide" evidence="3">
    <location>
        <begin position="1"/>
        <end position="19"/>
    </location>
</feature>
<feature type="region of interest" description="Disordered" evidence="1">
    <location>
        <begin position="255"/>
        <end position="277"/>
    </location>
</feature>
<evidence type="ECO:0000256" key="2">
    <source>
        <dbReference type="SAM" id="Phobius"/>
    </source>
</evidence>
<evidence type="ECO:0000313" key="6">
    <source>
        <dbReference type="Proteomes" id="UP000244880"/>
    </source>
</evidence>
<keyword evidence="2" id="KW-0472">Membrane</keyword>
<name>A0A2R8BDQ9_9RHOB</name>
<feature type="transmembrane region" description="Helical" evidence="2">
    <location>
        <begin position="177"/>
        <end position="195"/>
    </location>
</feature>
<reference evidence="5 6" key="1">
    <citation type="submission" date="2018-03" db="EMBL/GenBank/DDBJ databases">
        <authorList>
            <person name="Keele B.F."/>
        </authorList>
    </citation>
    <scope>NUCLEOTIDE SEQUENCE [LARGE SCALE GENOMIC DNA]</scope>
    <source>
        <strain evidence="5 6">CECT 8599</strain>
    </source>
</reference>
<keyword evidence="6" id="KW-1185">Reference proteome</keyword>
<feature type="chain" id="PRO_5015320024" description="TPM domain-containing protein" evidence="3">
    <location>
        <begin position="20"/>
        <end position="277"/>
    </location>
</feature>